<dbReference type="Pfam" id="PF02809">
    <property type="entry name" value="UIM"/>
    <property type="match status" value="1"/>
</dbReference>
<dbReference type="PRINTS" id="PR00452">
    <property type="entry name" value="SH3DOMAIN"/>
</dbReference>
<evidence type="ECO:0000256" key="3">
    <source>
        <dbReference type="ARBA" id="ARBA00022443"/>
    </source>
</evidence>
<keyword evidence="4" id="KW-0813">Transport</keyword>
<feature type="region of interest" description="Disordered" evidence="8">
    <location>
        <begin position="176"/>
        <end position="216"/>
    </location>
</feature>
<dbReference type="PROSITE" id="PS50002">
    <property type="entry name" value="SH3"/>
    <property type="match status" value="1"/>
</dbReference>
<feature type="compositionally biased region" description="Polar residues" evidence="8">
    <location>
        <begin position="510"/>
        <end position="526"/>
    </location>
</feature>
<evidence type="ECO:0000256" key="7">
    <source>
        <dbReference type="PROSITE-ProRule" id="PRU00192"/>
    </source>
</evidence>
<keyword evidence="6" id="KW-0653">Protein transport</keyword>
<dbReference type="CDD" id="cd21388">
    <property type="entry name" value="GAT_STAM"/>
    <property type="match status" value="1"/>
</dbReference>
<evidence type="ECO:0008006" key="13">
    <source>
        <dbReference type="Google" id="ProtNLM"/>
    </source>
</evidence>
<reference evidence="11" key="1">
    <citation type="submission" date="2021-04" db="EMBL/GenBank/DDBJ databases">
        <authorList>
            <consortium name="Molecular Ecology Group"/>
        </authorList>
    </citation>
    <scope>NUCLEOTIDE SEQUENCE</scope>
</reference>
<evidence type="ECO:0000256" key="2">
    <source>
        <dbReference type="ARBA" id="ARBA00009666"/>
    </source>
</evidence>
<evidence type="ECO:0000259" key="10">
    <source>
        <dbReference type="PROSITE" id="PS50179"/>
    </source>
</evidence>
<feature type="compositionally biased region" description="Polar residues" evidence="8">
    <location>
        <begin position="176"/>
        <end position="196"/>
    </location>
</feature>
<dbReference type="PROSITE" id="PS50330">
    <property type="entry name" value="UIM"/>
    <property type="match status" value="1"/>
</dbReference>
<dbReference type="Pfam" id="PF00790">
    <property type="entry name" value="VHS"/>
    <property type="match status" value="1"/>
</dbReference>
<dbReference type="GO" id="GO:0043130">
    <property type="term" value="F:ubiquitin binding"/>
    <property type="evidence" value="ECO:0007669"/>
    <property type="project" value="InterPro"/>
</dbReference>
<dbReference type="InterPro" id="IPR008942">
    <property type="entry name" value="ENTH_VHS"/>
</dbReference>
<keyword evidence="5" id="KW-0967">Endosome</keyword>
<dbReference type="PROSITE" id="PS50179">
    <property type="entry name" value="VHS"/>
    <property type="match status" value="1"/>
</dbReference>
<dbReference type="SUPFAM" id="SSF48464">
    <property type="entry name" value="ENTH/VHS domain"/>
    <property type="match status" value="1"/>
</dbReference>
<dbReference type="EMBL" id="CAJHNH020006612">
    <property type="protein sequence ID" value="CAG5133922.1"/>
    <property type="molecule type" value="Genomic_DNA"/>
</dbReference>
<dbReference type="AlphaFoldDB" id="A0A8S4A0S8"/>
<dbReference type="FunFam" id="1.25.40.90:FF:000009">
    <property type="entry name" value="Putative signal transducing adapter molecule 1"/>
    <property type="match status" value="1"/>
</dbReference>
<dbReference type="Gene3D" id="1.25.40.90">
    <property type="match status" value="1"/>
</dbReference>
<dbReference type="PANTHER" id="PTHR45929:SF3">
    <property type="entry name" value="JAK PATHWAY SIGNAL TRANSDUCTION ADAPTOR MOLECULE"/>
    <property type="match status" value="1"/>
</dbReference>
<evidence type="ECO:0000256" key="1">
    <source>
        <dbReference type="ARBA" id="ARBA00004177"/>
    </source>
</evidence>
<proteinExistence type="inferred from homology"/>
<evidence type="ECO:0000259" key="9">
    <source>
        <dbReference type="PROSITE" id="PS50002"/>
    </source>
</evidence>
<feature type="domain" description="SH3" evidence="9">
    <location>
        <begin position="217"/>
        <end position="276"/>
    </location>
</feature>
<organism evidence="11 12">
    <name type="scientific">Candidula unifasciata</name>
    <dbReference type="NCBI Taxonomy" id="100452"/>
    <lineage>
        <taxon>Eukaryota</taxon>
        <taxon>Metazoa</taxon>
        <taxon>Spiralia</taxon>
        <taxon>Lophotrochozoa</taxon>
        <taxon>Mollusca</taxon>
        <taxon>Gastropoda</taxon>
        <taxon>Heterobranchia</taxon>
        <taxon>Euthyneura</taxon>
        <taxon>Panpulmonata</taxon>
        <taxon>Eupulmonata</taxon>
        <taxon>Stylommatophora</taxon>
        <taxon>Helicina</taxon>
        <taxon>Helicoidea</taxon>
        <taxon>Geomitridae</taxon>
        <taxon>Candidula</taxon>
    </lineage>
</organism>
<evidence type="ECO:0000313" key="12">
    <source>
        <dbReference type="Proteomes" id="UP000678393"/>
    </source>
</evidence>
<dbReference type="OrthoDB" id="10068368at2759"/>
<dbReference type="InterPro" id="IPR002014">
    <property type="entry name" value="VHS_dom"/>
</dbReference>
<evidence type="ECO:0000256" key="5">
    <source>
        <dbReference type="ARBA" id="ARBA00022753"/>
    </source>
</evidence>
<dbReference type="GO" id="GO:0043328">
    <property type="term" value="P:protein transport to vacuole involved in ubiquitin-dependent protein catabolic process via the multivesicular body sorting pathway"/>
    <property type="evidence" value="ECO:0007669"/>
    <property type="project" value="TreeGrafter"/>
</dbReference>
<dbReference type="Pfam" id="PF00018">
    <property type="entry name" value="SH3_1"/>
    <property type="match status" value="1"/>
</dbReference>
<comment type="caution">
    <text evidence="11">The sequence shown here is derived from an EMBL/GenBank/DDBJ whole genome shotgun (WGS) entry which is preliminary data.</text>
</comment>
<dbReference type="Proteomes" id="UP000678393">
    <property type="component" value="Unassembled WGS sequence"/>
</dbReference>
<dbReference type="InterPro" id="IPR001452">
    <property type="entry name" value="SH3_domain"/>
</dbReference>
<comment type="similarity">
    <text evidence="2">Belongs to the STAM family.</text>
</comment>
<keyword evidence="12" id="KW-1185">Reference proteome</keyword>
<dbReference type="SUPFAM" id="SSF50044">
    <property type="entry name" value="SH3-domain"/>
    <property type="match status" value="1"/>
</dbReference>
<dbReference type="InterPro" id="IPR036028">
    <property type="entry name" value="SH3-like_dom_sf"/>
</dbReference>
<evidence type="ECO:0000256" key="8">
    <source>
        <dbReference type="SAM" id="MobiDB-lite"/>
    </source>
</evidence>
<feature type="region of interest" description="Disordered" evidence="8">
    <location>
        <begin position="497"/>
        <end position="526"/>
    </location>
</feature>
<dbReference type="SMART" id="SM00326">
    <property type="entry name" value="SH3"/>
    <property type="match status" value="1"/>
</dbReference>
<dbReference type="Gene3D" id="1.20.5.1940">
    <property type="match status" value="1"/>
</dbReference>
<evidence type="ECO:0000313" key="11">
    <source>
        <dbReference type="EMBL" id="CAG5133922.1"/>
    </source>
</evidence>
<evidence type="ECO:0000256" key="4">
    <source>
        <dbReference type="ARBA" id="ARBA00022448"/>
    </source>
</evidence>
<accession>A0A8S4A0S8</accession>
<dbReference type="SMART" id="SM00288">
    <property type="entry name" value="VHS"/>
    <property type="match status" value="1"/>
</dbReference>
<dbReference type="GO" id="GO:0033565">
    <property type="term" value="C:ESCRT-0 complex"/>
    <property type="evidence" value="ECO:0007669"/>
    <property type="project" value="TreeGrafter"/>
</dbReference>
<dbReference type="CDD" id="cd03568">
    <property type="entry name" value="VHS_STAM"/>
    <property type="match status" value="1"/>
</dbReference>
<dbReference type="CDD" id="cd11820">
    <property type="entry name" value="SH3_STAM"/>
    <property type="match status" value="1"/>
</dbReference>
<protein>
    <recommendedName>
        <fullName evidence="13">Signal transducing adapter molecule 2</fullName>
    </recommendedName>
</protein>
<comment type="subcellular location">
    <subcellularLocation>
        <location evidence="1">Endosome</location>
    </subcellularLocation>
</comment>
<dbReference type="PANTHER" id="PTHR45929">
    <property type="entry name" value="JAK PATHWAY SIGNAL TRANSDUCTION ADAPTOR MOLECULE"/>
    <property type="match status" value="1"/>
</dbReference>
<dbReference type="InterPro" id="IPR050670">
    <property type="entry name" value="STAM"/>
</dbReference>
<dbReference type="GO" id="GO:0035091">
    <property type="term" value="F:phosphatidylinositol binding"/>
    <property type="evidence" value="ECO:0007669"/>
    <property type="project" value="InterPro"/>
</dbReference>
<name>A0A8S4A0S8_9EUPU</name>
<evidence type="ECO:0000256" key="6">
    <source>
        <dbReference type="ARBA" id="ARBA00022927"/>
    </source>
</evidence>
<dbReference type="InterPro" id="IPR003903">
    <property type="entry name" value="UIM_dom"/>
</dbReference>
<keyword evidence="3 7" id="KW-0728">SH3 domain</keyword>
<feature type="domain" description="VHS" evidence="10">
    <location>
        <begin position="17"/>
        <end position="147"/>
    </location>
</feature>
<sequence>MPLFTTSSPFDADVEKATDEMNTAENWRLILDICEKVNRQPTGAKDCLKSIVKRMNHRVPFVAMQALTLLDACASNCGRPFHLEICSRDFVTECRSLIFQKAHPKVAQKLKLMIKAWTELPEFRDDPALSLISSFCESLKKEGIDFSDTEAKKSASNPSVLKKEEEDLAKAIALSLQQEHSKSTSGRSVSSETAGRSSALYPGHSGSQQVPSKPAHKEIRKVRALYDFEAAEDNELTFKAGELICVLDDGDQNWWKGSNHRGEGLFPANFVTADLTAEVRPEVTVKEKKSVQFNEEVQVKTLSLSPGEEEEVDEAKIDEALNLIQNADPTGEIEVDSDHLLLLEEQCRSMGPSIDAELEIVDKKHACLVELNKRVMEALQMYHGLMKETLAYGYSNLQMSQGVPGMYASMQPPAGSIIGSLPQGYSSYPHMVSGEAGIAAGHPASSHLNNSQSYLHMAPSNQQSFPGQTAAQINSFPSSADAAVTGSHMPAPQLPHVGGAPATYNPTPPSVTNMYTSPPSRQTRTL</sequence>
<dbReference type="Gene3D" id="2.30.30.40">
    <property type="entry name" value="SH3 Domains"/>
    <property type="match status" value="1"/>
</dbReference>
<gene>
    <name evidence="11" type="ORF">CUNI_LOCUS19480</name>
</gene>